<dbReference type="FunFam" id="3.40.50.300:FF:002053">
    <property type="entry name" value="ABC transporter ATP-binding protein"/>
    <property type="match status" value="1"/>
</dbReference>
<evidence type="ECO:0000313" key="8">
    <source>
        <dbReference type="EMBL" id="AMO69949.1"/>
    </source>
</evidence>
<dbReference type="Proteomes" id="UP000074119">
    <property type="component" value="Chromosome"/>
</dbReference>
<keyword evidence="6" id="KW-0175">Coiled coil</keyword>
<dbReference type="STRING" id="1470434.AZF00_17300"/>
<keyword evidence="3 8" id="KW-0067">ATP-binding</keyword>
<dbReference type="PROSITE" id="PS00211">
    <property type="entry name" value="ABC_TRANSPORTER_1"/>
    <property type="match status" value="1"/>
</dbReference>
<dbReference type="Gene3D" id="3.40.50.300">
    <property type="entry name" value="P-loop containing nucleotide triphosphate hydrolases"/>
    <property type="match status" value="2"/>
</dbReference>
<evidence type="ECO:0000256" key="6">
    <source>
        <dbReference type="SAM" id="Coils"/>
    </source>
</evidence>
<dbReference type="EMBL" id="CP014544">
    <property type="protein sequence ID" value="AMO69949.1"/>
    <property type="molecule type" value="Genomic_DNA"/>
</dbReference>
<dbReference type="Pfam" id="PF00005">
    <property type="entry name" value="ABC_tran"/>
    <property type="match status" value="2"/>
</dbReference>
<dbReference type="RefSeq" id="WP_008252586.1">
    <property type="nucleotide sequence ID" value="NZ_CP014544.1"/>
</dbReference>
<organism evidence="8 9">
    <name type="scientific">Zhongshania aliphaticivorans</name>
    <dbReference type="NCBI Taxonomy" id="1470434"/>
    <lineage>
        <taxon>Bacteria</taxon>
        <taxon>Pseudomonadati</taxon>
        <taxon>Pseudomonadota</taxon>
        <taxon>Gammaproteobacteria</taxon>
        <taxon>Cellvibrionales</taxon>
        <taxon>Spongiibacteraceae</taxon>
        <taxon>Zhongshania</taxon>
    </lineage>
</organism>
<dbReference type="KEGG" id="zal:AZF00_17300"/>
<dbReference type="InterPro" id="IPR027417">
    <property type="entry name" value="P-loop_NTPase"/>
</dbReference>
<evidence type="ECO:0000256" key="2">
    <source>
        <dbReference type="ARBA" id="ARBA00022741"/>
    </source>
</evidence>
<dbReference type="CDD" id="cd03221">
    <property type="entry name" value="ABCF_EF-3"/>
    <property type="match status" value="2"/>
</dbReference>
<dbReference type="SUPFAM" id="SSF52540">
    <property type="entry name" value="P-loop containing nucleoside triphosphate hydrolases"/>
    <property type="match status" value="2"/>
</dbReference>
<keyword evidence="2" id="KW-0547">Nucleotide-binding</keyword>
<dbReference type="InterPro" id="IPR003593">
    <property type="entry name" value="AAA+_ATPase"/>
</dbReference>
<feature type="domain" description="ABC transporter" evidence="7">
    <location>
        <begin position="2"/>
        <end position="243"/>
    </location>
</feature>
<dbReference type="PROSITE" id="PS50893">
    <property type="entry name" value="ABC_TRANSPORTER_2"/>
    <property type="match status" value="2"/>
</dbReference>
<feature type="domain" description="ABC transporter" evidence="7">
    <location>
        <begin position="303"/>
        <end position="523"/>
    </location>
</feature>
<reference evidence="8 9" key="1">
    <citation type="submission" date="2015-12" db="EMBL/GenBank/DDBJ databases">
        <authorList>
            <person name="Shamseldin A."/>
            <person name="Moawad H."/>
            <person name="Abd El-Rahim W.M."/>
            <person name="Sadowsky M.J."/>
        </authorList>
    </citation>
    <scope>NUCLEOTIDE SEQUENCE [LARGE SCALE GENOMIC DNA]</scope>
    <source>
        <strain evidence="8 9">SM2</strain>
    </source>
</reference>
<protein>
    <recommendedName>
        <fullName evidence="5">Probable ATP-binding protein YheS</fullName>
    </recommendedName>
</protein>
<proteinExistence type="inferred from homology"/>
<comment type="similarity">
    <text evidence="4">Belongs to the ABC transporter superfamily. ABCF family. YheS subfamily.</text>
</comment>
<dbReference type="PANTHER" id="PTHR19211">
    <property type="entry name" value="ATP-BINDING TRANSPORT PROTEIN-RELATED"/>
    <property type="match status" value="1"/>
</dbReference>
<dbReference type="GO" id="GO:0016887">
    <property type="term" value="F:ATP hydrolysis activity"/>
    <property type="evidence" value="ECO:0007669"/>
    <property type="project" value="InterPro"/>
</dbReference>
<keyword evidence="1" id="KW-0677">Repeat</keyword>
<sequence>MIELLNLSLQRGGKPLLEAVDLRVNPGEHIALVGANGSGKSSLFQLLCGKLVADSGELRLPSNWQIAQMRQEVDASDQPAIEYVIDGHHRFREIEASIAACRDDHQLAELHGELDLINAYQIRSDAERLLTGLGFKLNELENPVTDFSGGWRIRLNLAQALMCPSDLMLLDEPTNHLDLDASLWLEQWLHRYEGTLLLISHDRDFIDACCDHVVHLERETLTRYRGNYSAFERQRGERMAQQQQAFEKQQVVRAHMEDFVRRFRAKATKAKQAQSRLKALERMADIAPAHIDSPFHFKFYEATQFSDPLLSLSQADLGYDSAIVKKLNLSIHPNTRLGLLGANGAGKSTLMKTLAGSLKPLHGQRQQGEHLYMGYFNQHQLESLDLAASPILQLQRLRPTAREQEIRNFIGGFNFHGSHAEQSCENFSGGEKARLALALIVWQKPNLLLLDEPTNHLDLEMCHALTSALQNFEGAVILVSHDRHLLRNTVDEFLLVDSGKAEPFDGSLDDYRHWLLNRDKSAPASELDNSAPLVDKKQARQDAAARRAQLAPLTSKIKKLEQQMSKLGEQMSAIEAQLADISLYDEANKNKLKQVLAEQTQLRTKNDDTEEQWLALQEELELLEAGV</sequence>
<dbReference type="InterPro" id="IPR050611">
    <property type="entry name" value="ABCF"/>
</dbReference>
<dbReference type="InterPro" id="IPR017871">
    <property type="entry name" value="ABC_transporter-like_CS"/>
</dbReference>
<feature type="coiled-coil region" evidence="6">
    <location>
        <begin position="550"/>
        <end position="612"/>
    </location>
</feature>
<dbReference type="GO" id="GO:0005524">
    <property type="term" value="F:ATP binding"/>
    <property type="evidence" value="ECO:0007669"/>
    <property type="project" value="UniProtKB-KW"/>
</dbReference>
<dbReference type="Pfam" id="PF12848">
    <property type="entry name" value="ABC_tran_Xtn"/>
    <property type="match status" value="1"/>
</dbReference>
<evidence type="ECO:0000313" key="9">
    <source>
        <dbReference type="Proteomes" id="UP000074119"/>
    </source>
</evidence>
<evidence type="ECO:0000259" key="7">
    <source>
        <dbReference type="PROSITE" id="PS50893"/>
    </source>
</evidence>
<name>A0A127M9P7_9GAMM</name>
<evidence type="ECO:0000256" key="1">
    <source>
        <dbReference type="ARBA" id="ARBA00022737"/>
    </source>
</evidence>
<dbReference type="InterPro" id="IPR003439">
    <property type="entry name" value="ABC_transporter-like_ATP-bd"/>
</dbReference>
<accession>A0A127M9P7</accession>
<evidence type="ECO:0000256" key="3">
    <source>
        <dbReference type="ARBA" id="ARBA00022840"/>
    </source>
</evidence>
<dbReference type="AlphaFoldDB" id="A0A127M9P7"/>
<dbReference type="PANTHER" id="PTHR19211:SF14">
    <property type="entry name" value="ATP-BINDING CASSETTE SUB-FAMILY F MEMBER 1"/>
    <property type="match status" value="1"/>
</dbReference>
<dbReference type="InterPro" id="IPR032781">
    <property type="entry name" value="ABC_tran_Xtn"/>
</dbReference>
<dbReference type="FunFam" id="3.40.50.300:FF:000011">
    <property type="entry name" value="Putative ABC transporter ATP-binding component"/>
    <property type="match status" value="1"/>
</dbReference>
<dbReference type="SMART" id="SM00382">
    <property type="entry name" value="AAA"/>
    <property type="match status" value="2"/>
</dbReference>
<gene>
    <name evidence="8" type="ORF">AZF00_17300</name>
</gene>
<evidence type="ECO:0000256" key="5">
    <source>
        <dbReference type="ARBA" id="ARBA00069073"/>
    </source>
</evidence>
<evidence type="ECO:0000256" key="4">
    <source>
        <dbReference type="ARBA" id="ARBA00061571"/>
    </source>
</evidence>